<organism evidence="4 5">
    <name type="scientific">Saccharothrix variisporea</name>
    <dbReference type="NCBI Taxonomy" id="543527"/>
    <lineage>
        <taxon>Bacteria</taxon>
        <taxon>Bacillati</taxon>
        <taxon>Actinomycetota</taxon>
        <taxon>Actinomycetes</taxon>
        <taxon>Pseudonocardiales</taxon>
        <taxon>Pseudonocardiaceae</taxon>
        <taxon>Saccharothrix</taxon>
    </lineage>
</organism>
<reference evidence="4 5" key="1">
    <citation type="submission" date="2018-10" db="EMBL/GenBank/DDBJ databases">
        <title>Sequencing the genomes of 1000 actinobacteria strains.</title>
        <authorList>
            <person name="Klenk H.-P."/>
        </authorList>
    </citation>
    <scope>NUCLEOTIDE SEQUENCE [LARGE SCALE GENOMIC DNA]</scope>
    <source>
        <strain evidence="4 5">DSM 43911</strain>
    </source>
</reference>
<dbReference type="InterPro" id="IPR002933">
    <property type="entry name" value="Peptidase_M20"/>
</dbReference>
<accession>A0A495X6X9</accession>
<comment type="caution">
    <text evidence="4">The sequence shown here is derived from an EMBL/GenBank/DDBJ whole genome shotgun (WGS) entry which is preliminary data.</text>
</comment>
<dbReference type="Pfam" id="PF01546">
    <property type="entry name" value="Peptidase_M20"/>
    <property type="match status" value="1"/>
</dbReference>
<keyword evidence="2" id="KW-0479">Metal-binding</keyword>
<dbReference type="GO" id="GO:0008233">
    <property type="term" value="F:peptidase activity"/>
    <property type="evidence" value="ECO:0007669"/>
    <property type="project" value="UniProtKB-KW"/>
</dbReference>
<evidence type="ECO:0000313" key="5">
    <source>
        <dbReference type="Proteomes" id="UP000272729"/>
    </source>
</evidence>
<keyword evidence="3" id="KW-0378">Hydrolase</keyword>
<dbReference type="Gene3D" id="3.40.630.10">
    <property type="entry name" value="Zn peptidases"/>
    <property type="match status" value="1"/>
</dbReference>
<dbReference type="PANTHER" id="PTHR43270:SF8">
    <property type="entry name" value="DI- AND TRIPEPTIDASE DUG2-RELATED"/>
    <property type="match status" value="1"/>
</dbReference>
<evidence type="ECO:0000256" key="2">
    <source>
        <dbReference type="ARBA" id="ARBA00022723"/>
    </source>
</evidence>
<dbReference type="EMBL" id="RBXR01000001">
    <property type="protein sequence ID" value="RKT69299.1"/>
    <property type="molecule type" value="Genomic_DNA"/>
</dbReference>
<dbReference type="PANTHER" id="PTHR43270">
    <property type="entry name" value="BETA-ALA-HIS DIPEPTIDASE"/>
    <property type="match status" value="1"/>
</dbReference>
<evidence type="ECO:0000313" key="4">
    <source>
        <dbReference type="EMBL" id="RKT69299.1"/>
    </source>
</evidence>
<name>A0A495X6X9_9PSEU</name>
<proteinExistence type="predicted"/>
<dbReference type="OrthoDB" id="7055905at2"/>
<dbReference type="AlphaFoldDB" id="A0A495X6X9"/>
<keyword evidence="1" id="KW-0645">Protease</keyword>
<dbReference type="RefSeq" id="WP_121220943.1">
    <property type="nucleotide sequence ID" value="NZ_JBIUBA010000002.1"/>
</dbReference>
<sequence length="336" mass="36845">MTPPTTELLGSLAELVSLDTVSPMPPRALDRCETFFARFGARRVREGVFVVGDTASPTWLYTHVDTKPAEPLAQWRTDPWRLTPVDDTLVGLGVSDSKFQLLTALAVADPQRHCVVIDTCEETDGCADAAALIEEHRPRTLVVCDGSSRDGHDVFNGMVGQVDGFLTLDTGAPRSHPARSTCDVLGLLSGLAGEVAELPGRFTVTGIVAEDSVRSLSLQSVDVRFDWRFPGPAAEHVDRFLVRRPHRLRHSVLHPVWGRRTVVLDAGCSPDPAPFSSRFGGARWTPPERCVVVAGGLPDNRNHQPNEFVRVGQIEHYRRRLAQVLALLGEERGAER</sequence>
<dbReference type="Proteomes" id="UP000272729">
    <property type="component" value="Unassembled WGS sequence"/>
</dbReference>
<evidence type="ECO:0000256" key="1">
    <source>
        <dbReference type="ARBA" id="ARBA00022670"/>
    </source>
</evidence>
<dbReference type="GO" id="GO:0006508">
    <property type="term" value="P:proteolysis"/>
    <property type="evidence" value="ECO:0007669"/>
    <property type="project" value="UniProtKB-KW"/>
</dbReference>
<evidence type="ECO:0000256" key="3">
    <source>
        <dbReference type="ARBA" id="ARBA00022801"/>
    </source>
</evidence>
<dbReference type="InterPro" id="IPR051458">
    <property type="entry name" value="Cyt/Met_Dipeptidase"/>
</dbReference>
<dbReference type="GO" id="GO:0046872">
    <property type="term" value="F:metal ion binding"/>
    <property type="evidence" value="ECO:0007669"/>
    <property type="project" value="UniProtKB-KW"/>
</dbReference>
<gene>
    <name evidence="4" type="ORF">DFJ66_2507</name>
</gene>
<keyword evidence="5" id="KW-1185">Reference proteome</keyword>
<protein>
    <submittedName>
        <fullName evidence="4">Acetylornithine deacetylase/succinyl-diaminopimelate desuccinylase-like protein</fullName>
    </submittedName>
</protein>
<dbReference type="SUPFAM" id="SSF53187">
    <property type="entry name" value="Zn-dependent exopeptidases"/>
    <property type="match status" value="1"/>
</dbReference>